<dbReference type="RefSeq" id="WP_159366749.1">
    <property type="nucleotide sequence ID" value="NZ_CP047218.1"/>
</dbReference>
<dbReference type="EMBL" id="CP047218">
    <property type="protein sequence ID" value="QHD67941.1"/>
    <property type="molecule type" value="Genomic_DNA"/>
</dbReference>
<protein>
    <submittedName>
        <fullName evidence="1">Uncharacterized protein</fullName>
    </submittedName>
</protein>
<accession>A0A6P1GK63</accession>
<evidence type="ECO:0000313" key="2">
    <source>
        <dbReference type="Proteomes" id="UP000464086"/>
    </source>
</evidence>
<name>A0A6P1GK63_SPHYA</name>
<sequence length="319" mass="36287">MSMVSKMSLWIAIAVLSMGNEGRAAVDTPSRPSDCEAKLCFMEEFYNSDPLRIKRDLEERKKISTENATRSLRSSNISVTSLEQGCYADGECIRLMYADRIYDIYPTWAELQSDNSAVNLYFKGYMDAVEGLEATFPADRKLKTDSYLERLVAPEQVLRNLFGKGDLSTETRLTPKQVKLIRTKLFLEIDKRDRKNRTELDDLIKRAGFPKQSEYGFDTVKNAFLVVQHSSDIEYQYKKLLDIEENVKIGEFPERLYALLFDRVQLALTGKQRYGTQFLCRAGKYVVAPLESPGTVDEIRSKAGLGLLSQYAAQLPQGC</sequence>
<evidence type="ECO:0000313" key="1">
    <source>
        <dbReference type="EMBL" id="QHD67941.1"/>
    </source>
</evidence>
<reference evidence="1 2" key="1">
    <citation type="submission" date="2019-12" db="EMBL/GenBank/DDBJ databases">
        <title>Functional and genomic insights into the Sphingobium yanoikuyae YC-JY1, a bacterium efficiently degrading bisphenol A.</title>
        <authorList>
            <person name="Jia Y."/>
            <person name="Li X."/>
            <person name="Wang J."/>
            <person name="Eltoukhy A."/>
            <person name="Lamraoui I."/>
            <person name="Yan Y."/>
        </authorList>
    </citation>
    <scope>NUCLEOTIDE SEQUENCE [LARGE SCALE GENOMIC DNA]</scope>
    <source>
        <strain evidence="1 2">YC-JY1</strain>
    </source>
</reference>
<organism evidence="1 2">
    <name type="scientific">Sphingobium yanoikuyae</name>
    <name type="common">Sphingomonas yanoikuyae</name>
    <dbReference type="NCBI Taxonomy" id="13690"/>
    <lineage>
        <taxon>Bacteria</taxon>
        <taxon>Pseudomonadati</taxon>
        <taxon>Pseudomonadota</taxon>
        <taxon>Alphaproteobacteria</taxon>
        <taxon>Sphingomonadales</taxon>
        <taxon>Sphingomonadaceae</taxon>
        <taxon>Sphingobium</taxon>
    </lineage>
</organism>
<dbReference type="Pfam" id="PF20329">
    <property type="entry name" value="DUF6624"/>
    <property type="match status" value="1"/>
</dbReference>
<dbReference type="Proteomes" id="UP000464086">
    <property type="component" value="Chromosome"/>
</dbReference>
<dbReference type="AlphaFoldDB" id="A0A6P1GK63"/>
<gene>
    <name evidence="1" type="ORF">GS397_13445</name>
</gene>
<proteinExistence type="predicted"/>
<dbReference type="InterPro" id="IPR046732">
    <property type="entry name" value="DUF6624"/>
</dbReference>